<evidence type="ECO:0000313" key="1">
    <source>
        <dbReference type="EMBL" id="MCV2863784.1"/>
    </source>
</evidence>
<dbReference type="Proteomes" id="UP001652503">
    <property type="component" value="Unassembled WGS sequence"/>
</dbReference>
<dbReference type="RefSeq" id="WP_263720246.1">
    <property type="nucleotide sequence ID" value="NZ_JAOWLA010000002.1"/>
</dbReference>
<organism evidence="1 2">
    <name type="scientific">Albidovulum sediminicola</name>
    <dbReference type="NCBI Taxonomy" id="2984331"/>
    <lineage>
        <taxon>Bacteria</taxon>
        <taxon>Pseudomonadati</taxon>
        <taxon>Pseudomonadota</taxon>
        <taxon>Alphaproteobacteria</taxon>
        <taxon>Rhodobacterales</taxon>
        <taxon>Paracoccaceae</taxon>
        <taxon>Albidovulum</taxon>
    </lineage>
</organism>
<gene>
    <name evidence="1" type="ORF">OE647_03400</name>
</gene>
<evidence type="ECO:0000313" key="2">
    <source>
        <dbReference type="Proteomes" id="UP001652503"/>
    </source>
</evidence>
<reference evidence="1 2" key="1">
    <citation type="submission" date="2022-10" db="EMBL/GenBank/DDBJ databases">
        <title>Defluviimonas sp. nov., isolated from ocean surface water.</title>
        <authorList>
            <person name="He W."/>
            <person name="Wang L."/>
            <person name="Zhang D.-F."/>
        </authorList>
    </citation>
    <scope>NUCLEOTIDE SEQUENCE [LARGE SCALE GENOMIC DNA]</scope>
    <source>
        <strain evidence="1 2">WL0075</strain>
    </source>
</reference>
<comment type="caution">
    <text evidence="1">The sequence shown here is derived from an EMBL/GenBank/DDBJ whole genome shotgun (WGS) entry which is preliminary data.</text>
</comment>
<accession>A0ABT2YY39</accession>
<keyword evidence="2" id="KW-1185">Reference proteome</keyword>
<proteinExistence type="predicted"/>
<sequence length="69" mass="7653">MYGDLYSSLTFTGSYEAAVRAARARELQMRRQAPDADAAEDAMRCTEAPAPGFLARIGSWLHLPLLRHT</sequence>
<dbReference type="EMBL" id="JAOWLA010000002">
    <property type="protein sequence ID" value="MCV2863784.1"/>
    <property type="molecule type" value="Genomic_DNA"/>
</dbReference>
<name>A0ABT2YY39_9RHOB</name>
<protein>
    <submittedName>
        <fullName evidence="1">Uncharacterized protein</fullName>
    </submittedName>
</protein>